<dbReference type="InterPro" id="IPR009009">
    <property type="entry name" value="RlpA-like_DPBB"/>
</dbReference>
<dbReference type="GO" id="GO:0005829">
    <property type="term" value="C:cytosol"/>
    <property type="evidence" value="ECO:0007669"/>
    <property type="project" value="TreeGrafter"/>
</dbReference>
<gene>
    <name evidence="8" type="ORF">L484_001759</name>
</gene>
<keyword evidence="5" id="KW-0732">Signal</keyword>
<feature type="signal peptide" evidence="5">
    <location>
        <begin position="1"/>
        <end position="28"/>
    </location>
</feature>
<dbReference type="Pfam" id="PF00107">
    <property type="entry name" value="ADH_zinc_N"/>
    <property type="match status" value="1"/>
</dbReference>
<dbReference type="InterPro" id="IPR007117">
    <property type="entry name" value="Expansin_CBD"/>
</dbReference>
<dbReference type="PANTHER" id="PTHR48106">
    <property type="entry name" value="QUINONE OXIDOREDUCTASE PIG3-RELATED"/>
    <property type="match status" value="1"/>
</dbReference>
<evidence type="ECO:0000256" key="2">
    <source>
        <dbReference type="ARBA" id="ARBA00023002"/>
    </source>
</evidence>
<dbReference type="AlphaFoldDB" id="W9RQX7"/>
<dbReference type="InterPro" id="IPR007118">
    <property type="entry name" value="Expan_Lol_pI"/>
</dbReference>
<feature type="domain" description="Expansin-like EG45" evidence="6">
    <location>
        <begin position="61"/>
        <end position="169"/>
    </location>
</feature>
<evidence type="ECO:0000256" key="4">
    <source>
        <dbReference type="RuleBase" id="RU003460"/>
    </source>
</evidence>
<dbReference type="SUPFAM" id="SSF49590">
    <property type="entry name" value="PHL pollen allergen"/>
    <property type="match status" value="1"/>
</dbReference>
<dbReference type="Proteomes" id="UP000030645">
    <property type="component" value="Unassembled WGS sequence"/>
</dbReference>
<dbReference type="InterPro" id="IPR013154">
    <property type="entry name" value="ADH-like_N"/>
</dbReference>
<dbReference type="GO" id="GO:0035925">
    <property type="term" value="F:mRNA 3'-UTR AU-rich region binding"/>
    <property type="evidence" value="ECO:0007669"/>
    <property type="project" value="TreeGrafter"/>
</dbReference>
<evidence type="ECO:0000259" key="6">
    <source>
        <dbReference type="PROSITE" id="PS50842"/>
    </source>
</evidence>
<dbReference type="PROSITE" id="PS50842">
    <property type="entry name" value="EXPANSIN_EG45"/>
    <property type="match status" value="1"/>
</dbReference>
<evidence type="ECO:0000256" key="1">
    <source>
        <dbReference type="ARBA" id="ARBA00022857"/>
    </source>
</evidence>
<dbReference type="InterPro" id="IPR007112">
    <property type="entry name" value="Expansin/allergen_DPBB_dom"/>
</dbReference>
<feature type="domain" description="Expansin-like CBD" evidence="7">
    <location>
        <begin position="182"/>
        <end position="264"/>
    </location>
</feature>
<dbReference type="Pfam" id="PF03330">
    <property type="entry name" value="DPBB_1"/>
    <property type="match status" value="1"/>
</dbReference>
<dbReference type="GO" id="GO:0070402">
    <property type="term" value="F:NADPH binding"/>
    <property type="evidence" value="ECO:0007669"/>
    <property type="project" value="TreeGrafter"/>
</dbReference>
<feature type="chain" id="PRO_5004931544" description="Probable quinone oxidoreductase" evidence="5">
    <location>
        <begin position="29"/>
        <end position="575"/>
    </location>
</feature>
<evidence type="ECO:0000313" key="9">
    <source>
        <dbReference type="Proteomes" id="UP000030645"/>
    </source>
</evidence>
<dbReference type="Gene3D" id="3.40.50.720">
    <property type="entry name" value="NAD(P)-binding Rossmann-like Domain"/>
    <property type="match status" value="1"/>
</dbReference>
<dbReference type="InterPro" id="IPR005795">
    <property type="entry name" value="LolPI"/>
</dbReference>
<dbReference type="GO" id="GO:0003960">
    <property type="term" value="F:quinone reductase (NADPH) activity"/>
    <property type="evidence" value="ECO:0007669"/>
    <property type="project" value="InterPro"/>
</dbReference>
<dbReference type="GO" id="GO:0005576">
    <property type="term" value="C:extracellular region"/>
    <property type="evidence" value="ECO:0007669"/>
    <property type="project" value="InterPro"/>
</dbReference>
<dbReference type="PRINTS" id="PR01225">
    <property type="entry name" value="EXPANSNFAMLY"/>
</dbReference>
<dbReference type="FunFam" id="3.40.50.720:FF:000053">
    <property type="entry name" value="Quinone oxidoreductase 1"/>
    <property type="match status" value="1"/>
</dbReference>
<dbReference type="InterPro" id="IPR036291">
    <property type="entry name" value="NAD(P)-bd_dom_sf"/>
</dbReference>
<dbReference type="InterPro" id="IPR036908">
    <property type="entry name" value="RlpA-like_sf"/>
</dbReference>
<evidence type="ECO:0000256" key="5">
    <source>
        <dbReference type="SAM" id="SignalP"/>
    </source>
</evidence>
<dbReference type="GO" id="GO:0009653">
    <property type="term" value="P:anatomical structure morphogenesis"/>
    <property type="evidence" value="ECO:0007669"/>
    <property type="project" value="UniProtKB-ARBA"/>
</dbReference>
<evidence type="ECO:0000256" key="3">
    <source>
        <dbReference type="ARBA" id="ARBA00070796"/>
    </source>
</evidence>
<reference evidence="9" key="1">
    <citation type="submission" date="2013-01" db="EMBL/GenBank/DDBJ databases">
        <title>Draft Genome Sequence of a Mulberry Tree, Morus notabilis C.K. Schneid.</title>
        <authorList>
            <person name="He N."/>
            <person name="Zhao S."/>
        </authorList>
    </citation>
    <scope>NUCLEOTIDE SEQUENCE</scope>
</reference>
<name>W9RQX7_9ROSA</name>
<dbReference type="Pfam" id="PF08240">
    <property type="entry name" value="ADH_N"/>
    <property type="match status" value="1"/>
</dbReference>
<dbReference type="Gene3D" id="2.40.40.10">
    <property type="entry name" value="RlpA-like domain"/>
    <property type="match status" value="1"/>
</dbReference>
<dbReference type="SUPFAM" id="SSF50685">
    <property type="entry name" value="Barwin-like endoglucanases"/>
    <property type="match status" value="1"/>
</dbReference>
<evidence type="ECO:0000259" key="7">
    <source>
        <dbReference type="PROSITE" id="PS50843"/>
    </source>
</evidence>
<keyword evidence="9" id="KW-1185">Reference proteome</keyword>
<dbReference type="InterPro" id="IPR036749">
    <property type="entry name" value="Expansin_CBD_sf"/>
</dbReference>
<dbReference type="PRINTS" id="PR00829">
    <property type="entry name" value="LOLP1ALLERGN"/>
</dbReference>
<dbReference type="STRING" id="981085.W9RQX7"/>
<dbReference type="SMART" id="SM00837">
    <property type="entry name" value="DPBB_1"/>
    <property type="match status" value="1"/>
</dbReference>
<dbReference type="PANTHER" id="PTHR48106:SF13">
    <property type="entry name" value="QUINONE OXIDOREDUCTASE-RELATED"/>
    <property type="match status" value="1"/>
</dbReference>
<organism evidence="8 9">
    <name type="scientific">Morus notabilis</name>
    <dbReference type="NCBI Taxonomy" id="981085"/>
    <lineage>
        <taxon>Eukaryota</taxon>
        <taxon>Viridiplantae</taxon>
        <taxon>Streptophyta</taxon>
        <taxon>Embryophyta</taxon>
        <taxon>Tracheophyta</taxon>
        <taxon>Spermatophyta</taxon>
        <taxon>Magnoliopsida</taxon>
        <taxon>eudicotyledons</taxon>
        <taxon>Gunneridae</taxon>
        <taxon>Pentapetalae</taxon>
        <taxon>rosids</taxon>
        <taxon>fabids</taxon>
        <taxon>Rosales</taxon>
        <taxon>Moraceae</taxon>
        <taxon>Moreae</taxon>
        <taxon>Morus</taxon>
    </lineage>
</organism>
<dbReference type="Gene3D" id="3.90.180.10">
    <property type="entry name" value="Medium-chain alcohol dehydrogenases, catalytic domain"/>
    <property type="match status" value="1"/>
</dbReference>
<dbReference type="CDD" id="cd22275">
    <property type="entry name" value="DPBB_EXPB_N"/>
    <property type="match status" value="1"/>
</dbReference>
<dbReference type="InterPro" id="IPR013149">
    <property type="entry name" value="ADH-like_C"/>
</dbReference>
<keyword evidence="2" id="KW-0560">Oxidoreductase</keyword>
<dbReference type="eggNOG" id="KOG1197">
    <property type="taxonomic scope" value="Eukaryota"/>
</dbReference>
<dbReference type="PROSITE" id="PS50843">
    <property type="entry name" value="EXPANSIN_CBD"/>
    <property type="match status" value="1"/>
</dbReference>
<dbReference type="InterPro" id="IPR011032">
    <property type="entry name" value="GroES-like_sf"/>
</dbReference>
<dbReference type="Gene3D" id="2.60.40.760">
    <property type="entry name" value="Expansin, cellulose-binding-like domain"/>
    <property type="match status" value="1"/>
</dbReference>
<dbReference type="InterPro" id="IPR047618">
    <property type="entry name" value="QOR-like"/>
</dbReference>
<accession>W9RQX7</accession>
<protein>
    <recommendedName>
        <fullName evidence="3">Probable quinone oxidoreductase</fullName>
    </recommendedName>
</protein>
<proteinExistence type="inferred from homology"/>
<comment type="similarity">
    <text evidence="4">Belongs to the expansin family.</text>
</comment>
<dbReference type="SUPFAM" id="SSF50129">
    <property type="entry name" value="GroES-like"/>
    <property type="match status" value="1"/>
</dbReference>
<dbReference type="CDD" id="cd05286">
    <property type="entry name" value="QOR2"/>
    <property type="match status" value="1"/>
</dbReference>
<sequence>MAAIKLSLFILCLPQLLVLFCSFQLCFSFRAKHLNLSAIGTHWAPAGATWYGSPDGAGSDGGSCGYGKLVSQTPFSSLVTGISPSLYNSGKECGACYQVKCTKHPSCSGKAVRVVITDLCPGCVSESAHFDLSGTSFGAMALPGQEEKLRDAGVLEIRYARVACDYSGKTIAFHVDQGSNSNYFATVVEFEEGDGDLGAVELKEGSSEEWRKMQQSWGAVWKLDAGAELHPPLSIKLTSQYSGQTLIAKNVIPQGWKPGATYRSVVLKWEDVEIGEPKEGEIRVRNKAIGLNFIDVYFRTGVYKPPTLPFIPGREACGLVTAVGPGVTDRQVGDVVAYAGNPMGSYTEEQILPADKVVPVPESITPVIAASVILKGMTTQFLVRCCFKVERGHTILVHAAAGGVGSLLCQWANALGATVIGTVSTKEKATQAKDDGAHHVIIYGEEDFVARVNEITSGNGVDVVYDSVGKDTFEGSLACLKLRGYMVSFGQSSGTPDPVPLSALAAKSLFLTRPTLGHYNVTHDEILAAAKDVFANVASGVLRVRVNHTYPLSQAAQAHADLEGRKTTGSVVLIP</sequence>
<dbReference type="SUPFAM" id="SSF51735">
    <property type="entry name" value="NAD(P)-binding Rossmann-fold domains"/>
    <property type="match status" value="1"/>
</dbReference>
<dbReference type="InterPro" id="IPR020843">
    <property type="entry name" value="ER"/>
</dbReference>
<evidence type="ECO:0000313" key="8">
    <source>
        <dbReference type="EMBL" id="EXC04325.1"/>
    </source>
</evidence>
<dbReference type="SMART" id="SM00829">
    <property type="entry name" value="PKS_ER"/>
    <property type="match status" value="1"/>
</dbReference>
<keyword evidence="1" id="KW-0521">NADP</keyword>
<dbReference type="EMBL" id="KE345465">
    <property type="protein sequence ID" value="EXC04325.1"/>
    <property type="molecule type" value="Genomic_DNA"/>
</dbReference>
<dbReference type="Pfam" id="PF01357">
    <property type="entry name" value="Expansin_C"/>
    <property type="match status" value="1"/>
</dbReference>